<dbReference type="InterPro" id="IPR000182">
    <property type="entry name" value="GNAT_dom"/>
</dbReference>
<reference evidence="2" key="1">
    <citation type="submission" date="2022-07" db="EMBL/GenBank/DDBJ databases">
        <title>Complete genome of CX2.</title>
        <authorList>
            <person name="Cao G."/>
        </authorList>
    </citation>
    <scope>NUCLEOTIDE SEQUENCE</scope>
    <source>
        <strain evidence="2">CX2</strain>
    </source>
</reference>
<dbReference type="EMBL" id="CP101462">
    <property type="protein sequence ID" value="UTT43172.1"/>
    <property type="molecule type" value="Genomic_DNA"/>
</dbReference>
<dbReference type="InterPro" id="IPR016181">
    <property type="entry name" value="Acyl_CoA_acyltransferase"/>
</dbReference>
<protein>
    <submittedName>
        <fullName evidence="2">GNAT family N-acetyltransferase</fullName>
    </submittedName>
</protein>
<proteinExistence type="predicted"/>
<name>A0ABY5FPM4_9BACL</name>
<dbReference type="PANTHER" id="PTHR43617">
    <property type="entry name" value="L-AMINO ACID N-ACETYLTRANSFERASE"/>
    <property type="match status" value="1"/>
</dbReference>
<gene>
    <name evidence="2" type="ORF">NMQ00_01350</name>
</gene>
<evidence type="ECO:0000313" key="3">
    <source>
        <dbReference type="Proteomes" id="UP001060325"/>
    </source>
</evidence>
<evidence type="ECO:0000313" key="2">
    <source>
        <dbReference type="EMBL" id="UTT43172.1"/>
    </source>
</evidence>
<dbReference type="PANTHER" id="PTHR43617:SF31">
    <property type="entry name" value="MYCOTHIOL ACETYLTRANSFERASE"/>
    <property type="match status" value="1"/>
</dbReference>
<dbReference type="SUPFAM" id="SSF55729">
    <property type="entry name" value="Acyl-CoA N-acyltransferases (Nat)"/>
    <property type="match status" value="1"/>
</dbReference>
<dbReference type="InterPro" id="IPR050276">
    <property type="entry name" value="MshD_Acetyltransferase"/>
</dbReference>
<evidence type="ECO:0000259" key="1">
    <source>
        <dbReference type="PROSITE" id="PS51186"/>
    </source>
</evidence>
<feature type="domain" description="N-acetyltransferase" evidence="1">
    <location>
        <begin position="1"/>
        <end position="145"/>
    </location>
</feature>
<dbReference type="Proteomes" id="UP001060325">
    <property type="component" value="Chromosome"/>
</dbReference>
<dbReference type="PROSITE" id="PS51186">
    <property type="entry name" value="GNAT"/>
    <property type="match status" value="1"/>
</dbReference>
<sequence length="145" mass="16700">MDIRPMTRQDARAIQAWAYESPYDFYNQDASVEGLDELMAYQAVHDGALIGFYCLGRYAQVPNDTYIYDDAYIDIGIGMHPDRTGRGHGRTFVRLVMREAAREGKPLRLTVAAFNQRAIHLYEQLGFQHVASFERSEIRFLVMTQ</sequence>
<organism evidence="2 3">
    <name type="scientific">Exiguobacterium aurantiacum</name>
    <dbReference type="NCBI Taxonomy" id="33987"/>
    <lineage>
        <taxon>Bacteria</taxon>
        <taxon>Bacillati</taxon>
        <taxon>Bacillota</taxon>
        <taxon>Bacilli</taxon>
        <taxon>Bacillales</taxon>
        <taxon>Bacillales Family XII. Incertae Sedis</taxon>
        <taxon>Exiguobacterium</taxon>
    </lineage>
</organism>
<accession>A0ABY5FPM4</accession>
<dbReference type="Pfam" id="PF00583">
    <property type="entry name" value="Acetyltransf_1"/>
    <property type="match status" value="1"/>
</dbReference>
<dbReference type="RefSeq" id="WP_255177594.1">
    <property type="nucleotide sequence ID" value="NZ_CP101462.1"/>
</dbReference>
<dbReference type="CDD" id="cd04301">
    <property type="entry name" value="NAT_SF"/>
    <property type="match status" value="1"/>
</dbReference>
<keyword evidence="3" id="KW-1185">Reference proteome</keyword>
<dbReference type="Gene3D" id="3.40.630.30">
    <property type="match status" value="1"/>
</dbReference>